<feature type="compositionally biased region" description="Basic and acidic residues" evidence="1">
    <location>
        <begin position="1"/>
        <end position="11"/>
    </location>
</feature>
<reference evidence="2" key="2">
    <citation type="journal article" date="2023" name="Int. J. Mol. Sci.">
        <title>De Novo Assembly and Annotation of 11 Diverse Shrub Willow (Salix) Genomes Reveals Novel Gene Organization in Sex-Linked Regions.</title>
        <authorList>
            <person name="Hyden B."/>
            <person name="Feng K."/>
            <person name="Yates T.B."/>
            <person name="Jawdy S."/>
            <person name="Cereghino C."/>
            <person name="Smart L.B."/>
            <person name="Muchero W."/>
        </authorList>
    </citation>
    <scope>NUCLEOTIDE SEQUENCE [LARGE SCALE GENOMIC DNA]</scope>
    <source>
        <tissue evidence="2">Shoot tip</tissue>
    </source>
</reference>
<keyword evidence="3" id="KW-1185">Reference proteome</keyword>
<dbReference type="EMBL" id="JAPFFL010000015">
    <property type="protein sequence ID" value="KAJ6677021.1"/>
    <property type="molecule type" value="Genomic_DNA"/>
</dbReference>
<evidence type="ECO:0000313" key="3">
    <source>
        <dbReference type="Proteomes" id="UP001151529"/>
    </source>
</evidence>
<protein>
    <submittedName>
        <fullName evidence="2">Uncharacterized protein</fullName>
    </submittedName>
</protein>
<gene>
    <name evidence="2" type="ORF">OIU85_010225</name>
</gene>
<dbReference type="AlphaFoldDB" id="A0A9Q0NW46"/>
<proteinExistence type="predicted"/>
<reference evidence="2" key="1">
    <citation type="submission" date="2022-11" db="EMBL/GenBank/DDBJ databases">
        <authorList>
            <person name="Hyden B.L."/>
            <person name="Feng K."/>
            <person name="Yates T."/>
            <person name="Jawdy S."/>
            <person name="Smart L.B."/>
            <person name="Muchero W."/>
        </authorList>
    </citation>
    <scope>NUCLEOTIDE SEQUENCE</scope>
    <source>
        <tissue evidence="2">Shoot tip</tissue>
    </source>
</reference>
<sequence length="75" mass="8346">MARQGMEEKRGAKSKPMSSHMARDKPWKPAKRGMAEKDAKSCLPKPPERGKKRTQHVALHSSCQDKPAGETTTCQ</sequence>
<feature type="compositionally biased region" description="Basic and acidic residues" evidence="1">
    <location>
        <begin position="21"/>
        <end position="40"/>
    </location>
</feature>
<accession>A0A9Q0NW46</accession>
<evidence type="ECO:0000313" key="2">
    <source>
        <dbReference type="EMBL" id="KAJ6677021.1"/>
    </source>
</evidence>
<feature type="region of interest" description="Disordered" evidence="1">
    <location>
        <begin position="1"/>
        <end position="75"/>
    </location>
</feature>
<organism evidence="2 3">
    <name type="scientific">Salix viminalis</name>
    <name type="common">Common osier</name>
    <name type="synonym">Basket willow</name>
    <dbReference type="NCBI Taxonomy" id="40686"/>
    <lineage>
        <taxon>Eukaryota</taxon>
        <taxon>Viridiplantae</taxon>
        <taxon>Streptophyta</taxon>
        <taxon>Embryophyta</taxon>
        <taxon>Tracheophyta</taxon>
        <taxon>Spermatophyta</taxon>
        <taxon>Magnoliopsida</taxon>
        <taxon>eudicotyledons</taxon>
        <taxon>Gunneridae</taxon>
        <taxon>Pentapetalae</taxon>
        <taxon>rosids</taxon>
        <taxon>fabids</taxon>
        <taxon>Malpighiales</taxon>
        <taxon>Salicaceae</taxon>
        <taxon>Saliceae</taxon>
        <taxon>Salix</taxon>
    </lineage>
</organism>
<name>A0A9Q0NW46_SALVM</name>
<dbReference type="Proteomes" id="UP001151529">
    <property type="component" value="Chromosome 15Z"/>
</dbReference>
<evidence type="ECO:0000256" key="1">
    <source>
        <dbReference type="SAM" id="MobiDB-lite"/>
    </source>
</evidence>
<comment type="caution">
    <text evidence="2">The sequence shown here is derived from an EMBL/GenBank/DDBJ whole genome shotgun (WGS) entry which is preliminary data.</text>
</comment>